<comment type="caution">
    <text evidence="1">The sequence shown here is derived from an EMBL/GenBank/DDBJ whole genome shotgun (WGS) entry which is preliminary data.</text>
</comment>
<organism evidence="1 2">
    <name type="scientific">Candidatus Methanomassiliicoccus intestinalis</name>
    <dbReference type="NCBI Taxonomy" id="1406512"/>
    <lineage>
        <taxon>Archaea</taxon>
        <taxon>Methanobacteriati</taxon>
        <taxon>Thermoplasmatota</taxon>
        <taxon>Thermoplasmata</taxon>
        <taxon>Methanomassiliicoccales</taxon>
        <taxon>Methanomassiliicoccaceae</taxon>
        <taxon>Methanomassiliicoccus</taxon>
    </lineage>
</organism>
<dbReference type="CDD" id="cd04491">
    <property type="entry name" value="SoSSB_OBF"/>
    <property type="match status" value="1"/>
</dbReference>
<evidence type="ECO:0008006" key="3">
    <source>
        <dbReference type="Google" id="ProtNLM"/>
    </source>
</evidence>
<gene>
    <name evidence="1" type="ORF">A3207_00245</name>
</gene>
<sequence length="137" mass="15415">MQQELDSELLRLKEEFGGLIDDNTLRRLVESRGVNMSEKKISEFGDKEEVSATVKVTKIFDTKMFNKRTGGEGKVRNIGVEDDSGNCRITLWDEDVNLVESMSIEVGDELKLTSCYVKQTDYGTDVSKGRVGTIEKL</sequence>
<dbReference type="OMA" id="CQLVLWN"/>
<evidence type="ECO:0000313" key="2">
    <source>
        <dbReference type="Proteomes" id="UP000752814"/>
    </source>
</evidence>
<protein>
    <recommendedName>
        <fullName evidence="3">OB domain-containing protein</fullName>
    </recommendedName>
</protein>
<dbReference type="Proteomes" id="UP000752814">
    <property type="component" value="Unassembled WGS sequence"/>
</dbReference>
<dbReference type="SUPFAM" id="SSF50249">
    <property type="entry name" value="Nucleic acid-binding proteins"/>
    <property type="match status" value="1"/>
</dbReference>
<accession>A0A8J8TE35</accession>
<proteinExistence type="predicted"/>
<evidence type="ECO:0000313" key="1">
    <source>
        <dbReference type="EMBL" id="TQS84510.1"/>
    </source>
</evidence>
<dbReference type="AlphaFoldDB" id="A0A8J8TE35"/>
<name>A0A8J8TE35_9ARCH</name>
<dbReference type="Gene3D" id="2.40.50.140">
    <property type="entry name" value="Nucleic acid-binding proteins"/>
    <property type="match status" value="1"/>
</dbReference>
<dbReference type="InterPro" id="IPR012340">
    <property type="entry name" value="NA-bd_OB-fold"/>
</dbReference>
<reference evidence="1" key="1">
    <citation type="submission" date="2016-03" db="EMBL/GenBank/DDBJ databases">
        <authorList>
            <person name="Borrel G."/>
            <person name="Mccann A."/>
            <person name="O'Toole P.W."/>
        </authorList>
    </citation>
    <scope>NUCLEOTIDE SEQUENCE</scope>
    <source>
        <strain evidence="1">183</strain>
    </source>
</reference>
<dbReference type="EMBL" id="LVVT01000001">
    <property type="protein sequence ID" value="TQS84510.1"/>
    <property type="molecule type" value="Genomic_DNA"/>
</dbReference>
<dbReference type="RefSeq" id="WP_048133976.1">
    <property type="nucleotide sequence ID" value="NZ_CAYAYA010000029.1"/>
</dbReference>